<dbReference type="SUPFAM" id="SSF55729">
    <property type="entry name" value="Acyl-CoA N-acyltransferases (Nat)"/>
    <property type="match status" value="1"/>
</dbReference>
<proteinExistence type="predicted"/>
<dbReference type="CDD" id="cd00347">
    <property type="entry name" value="Flavin_utilizing_monoxygenases"/>
    <property type="match status" value="1"/>
</dbReference>
<gene>
    <name evidence="2" type="ORF">HDF17_003547</name>
</gene>
<dbReference type="InterPro" id="IPR000182">
    <property type="entry name" value="GNAT_dom"/>
</dbReference>
<dbReference type="RefSeq" id="WP_179493064.1">
    <property type="nucleotide sequence ID" value="NZ_JACCCW010000002.1"/>
</dbReference>
<comment type="caution">
    <text evidence="2">The sequence shown here is derived from an EMBL/GenBank/DDBJ whole genome shotgun (WGS) entry which is preliminary data.</text>
</comment>
<sequence length="198" mass="22065">MTQPLQLETPRLILRQWQEADRAPFAAMNADPVVMHFFAAPLTPEQTDESIARYRAAFEKDGFSFFAAIIRDTGTFAGTIGLQIMRDAVPNLPQPAVEIGWRLTQASQGQGLATEGATAIVDYAFHQLGLNEVVAITAIPNQSSRHVMEKLGMTHRPELDFDHPRVPAGHLYQRHTLYSLRNPNFIEIEIEVPCSTPS</sequence>
<dbReference type="Gene3D" id="3.40.630.30">
    <property type="match status" value="1"/>
</dbReference>
<evidence type="ECO:0000313" key="3">
    <source>
        <dbReference type="Proteomes" id="UP000589520"/>
    </source>
</evidence>
<keyword evidence="3" id="KW-1185">Reference proteome</keyword>
<dbReference type="Pfam" id="PF13302">
    <property type="entry name" value="Acetyltransf_3"/>
    <property type="match status" value="1"/>
</dbReference>
<evidence type="ECO:0000313" key="2">
    <source>
        <dbReference type="EMBL" id="NYF81227.1"/>
    </source>
</evidence>
<dbReference type="PANTHER" id="PTHR43792">
    <property type="entry name" value="GNAT FAMILY, PUTATIVE (AFU_ORTHOLOGUE AFUA_3G00765)-RELATED-RELATED"/>
    <property type="match status" value="1"/>
</dbReference>
<dbReference type="InterPro" id="IPR051531">
    <property type="entry name" value="N-acetyltransferase"/>
</dbReference>
<keyword evidence="2" id="KW-0808">Transferase</keyword>
<accession>A0A7Y9PJY0</accession>
<name>A0A7Y9PJY0_9BACT</name>
<dbReference type="Proteomes" id="UP000589520">
    <property type="component" value="Unassembled WGS sequence"/>
</dbReference>
<protein>
    <submittedName>
        <fullName evidence="2">RimJ/RimL family protein N-acetyltransferase</fullName>
    </submittedName>
</protein>
<dbReference type="EMBL" id="JACCCW010000002">
    <property type="protein sequence ID" value="NYF81227.1"/>
    <property type="molecule type" value="Genomic_DNA"/>
</dbReference>
<reference evidence="2 3" key="1">
    <citation type="submission" date="2020-07" db="EMBL/GenBank/DDBJ databases">
        <title>Genomic Encyclopedia of Type Strains, Phase IV (KMG-V): Genome sequencing to study the core and pangenomes of soil and plant-associated prokaryotes.</title>
        <authorList>
            <person name="Whitman W."/>
        </authorList>
    </citation>
    <scope>NUCLEOTIDE SEQUENCE [LARGE SCALE GENOMIC DNA]</scope>
    <source>
        <strain evidence="2 3">X4EP2</strain>
    </source>
</reference>
<organism evidence="2 3">
    <name type="scientific">Granulicella arctica</name>
    <dbReference type="NCBI Taxonomy" id="940613"/>
    <lineage>
        <taxon>Bacteria</taxon>
        <taxon>Pseudomonadati</taxon>
        <taxon>Acidobacteriota</taxon>
        <taxon>Terriglobia</taxon>
        <taxon>Terriglobales</taxon>
        <taxon>Acidobacteriaceae</taxon>
        <taxon>Granulicella</taxon>
    </lineage>
</organism>
<feature type="domain" description="N-acetyltransferase" evidence="1">
    <location>
        <begin position="12"/>
        <end position="178"/>
    </location>
</feature>
<dbReference type="GO" id="GO:0016747">
    <property type="term" value="F:acyltransferase activity, transferring groups other than amino-acyl groups"/>
    <property type="evidence" value="ECO:0007669"/>
    <property type="project" value="InterPro"/>
</dbReference>
<evidence type="ECO:0000259" key="1">
    <source>
        <dbReference type="PROSITE" id="PS51186"/>
    </source>
</evidence>
<dbReference type="AlphaFoldDB" id="A0A7Y9PJY0"/>
<dbReference type="PANTHER" id="PTHR43792:SF1">
    <property type="entry name" value="N-ACETYLTRANSFERASE DOMAIN-CONTAINING PROTEIN"/>
    <property type="match status" value="1"/>
</dbReference>
<dbReference type="PROSITE" id="PS51186">
    <property type="entry name" value="GNAT"/>
    <property type="match status" value="1"/>
</dbReference>
<dbReference type="InterPro" id="IPR016181">
    <property type="entry name" value="Acyl_CoA_acyltransferase"/>
</dbReference>